<feature type="transmembrane region" description="Helical" evidence="1">
    <location>
        <begin position="112"/>
        <end position="133"/>
    </location>
</feature>
<organism evidence="2 3">
    <name type="scientific">Durusdinium trenchii</name>
    <dbReference type="NCBI Taxonomy" id="1381693"/>
    <lineage>
        <taxon>Eukaryota</taxon>
        <taxon>Sar</taxon>
        <taxon>Alveolata</taxon>
        <taxon>Dinophyceae</taxon>
        <taxon>Suessiales</taxon>
        <taxon>Symbiodiniaceae</taxon>
        <taxon>Durusdinium</taxon>
    </lineage>
</organism>
<keyword evidence="1" id="KW-0812">Transmembrane</keyword>
<proteinExistence type="predicted"/>
<evidence type="ECO:0000256" key="1">
    <source>
        <dbReference type="SAM" id="Phobius"/>
    </source>
</evidence>
<evidence type="ECO:0008006" key="4">
    <source>
        <dbReference type="Google" id="ProtNLM"/>
    </source>
</evidence>
<protein>
    <recommendedName>
        <fullName evidence="4">Transmembrane protein</fullName>
    </recommendedName>
</protein>
<evidence type="ECO:0000313" key="3">
    <source>
        <dbReference type="Proteomes" id="UP001642484"/>
    </source>
</evidence>
<gene>
    <name evidence="2" type="ORF">CCMP2556_LOCUS29513</name>
</gene>
<comment type="caution">
    <text evidence="2">The sequence shown here is derived from an EMBL/GenBank/DDBJ whole genome shotgun (WGS) entry which is preliminary data.</text>
</comment>
<evidence type="ECO:0000313" key="2">
    <source>
        <dbReference type="EMBL" id="CAK9059981.1"/>
    </source>
</evidence>
<accession>A0ABP0N8L3</accession>
<feature type="transmembrane region" description="Helical" evidence="1">
    <location>
        <begin position="175"/>
        <end position="194"/>
    </location>
</feature>
<feature type="transmembrane region" description="Helical" evidence="1">
    <location>
        <begin position="266"/>
        <end position="288"/>
    </location>
</feature>
<sequence length="347" mass="37983">MEYEPDGAQELLIDSAQEKTAKHTRHLLLSARFTFVFFHGLLIISMSVALQWQTATSWWLVFLPAWLGDALSLLLVVISWFGSCPYIHLCLQERQARLGDGNPSILTEILPDIFFGILSFIYLILALIGEILLCRYLARLQKAPTAAPTSCAVFLIIVSLLTCCRGVCIFTSGEIFSLLGFGALTSITLSLSLSESLFHTAWAIVLPWLPVVAALQVALFCRWKKLRAVLCREERILRVSEQLLLSVIFVTLAVLVLELSPYHVGLAGAEAGTAGMVLGSGLACLALLRGRMVVVESRFGSLPERLLRHELRHEASSMRSSVISGVGAEVPLGMSAITVPETSSQMV</sequence>
<dbReference type="Proteomes" id="UP001642484">
    <property type="component" value="Unassembled WGS sequence"/>
</dbReference>
<keyword evidence="1" id="KW-0472">Membrane</keyword>
<keyword evidence="3" id="KW-1185">Reference proteome</keyword>
<dbReference type="EMBL" id="CAXAMN010021473">
    <property type="protein sequence ID" value="CAK9059981.1"/>
    <property type="molecule type" value="Genomic_DNA"/>
</dbReference>
<reference evidence="2 3" key="1">
    <citation type="submission" date="2024-02" db="EMBL/GenBank/DDBJ databases">
        <authorList>
            <person name="Chen Y."/>
            <person name="Shah S."/>
            <person name="Dougan E. K."/>
            <person name="Thang M."/>
            <person name="Chan C."/>
        </authorList>
    </citation>
    <scope>NUCLEOTIDE SEQUENCE [LARGE SCALE GENOMIC DNA]</scope>
</reference>
<feature type="transmembrane region" description="Helical" evidence="1">
    <location>
        <begin position="145"/>
        <end position="163"/>
    </location>
</feature>
<feature type="transmembrane region" description="Helical" evidence="1">
    <location>
        <begin position="200"/>
        <end position="221"/>
    </location>
</feature>
<keyword evidence="1" id="KW-1133">Transmembrane helix</keyword>
<feature type="transmembrane region" description="Helical" evidence="1">
    <location>
        <begin position="27"/>
        <end position="50"/>
    </location>
</feature>
<feature type="transmembrane region" description="Helical" evidence="1">
    <location>
        <begin position="242"/>
        <end position="260"/>
    </location>
</feature>
<name>A0ABP0N8L3_9DINO</name>
<feature type="transmembrane region" description="Helical" evidence="1">
    <location>
        <begin position="70"/>
        <end position="91"/>
    </location>
</feature>